<evidence type="ECO:0000313" key="16">
    <source>
        <dbReference type="Proteomes" id="UP000233160"/>
    </source>
</evidence>
<accession>A0A2K6ESW6</accession>
<evidence type="ECO:0000256" key="10">
    <source>
        <dbReference type="ARBA" id="ARBA00023128"/>
    </source>
</evidence>
<evidence type="ECO:0000256" key="2">
    <source>
        <dbReference type="ARBA" id="ARBA00007692"/>
    </source>
</evidence>
<organism evidence="15 16">
    <name type="scientific">Propithecus coquereli</name>
    <name type="common">Coquerel's sifaka</name>
    <name type="synonym">Propithecus verreauxi coquereli</name>
    <dbReference type="NCBI Taxonomy" id="379532"/>
    <lineage>
        <taxon>Eukaryota</taxon>
        <taxon>Metazoa</taxon>
        <taxon>Chordata</taxon>
        <taxon>Craniata</taxon>
        <taxon>Vertebrata</taxon>
        <taxon>Euteleostomi</taxon>
        <taxon>Mammalia</taxon>
        <taxon>Eutheria</taxon>
        <taxon>Euarchontoglires</taxon>
        <taxon>Primates</taxon>
        <taxon>Strepsirrhini</taxon>
        <taxon>Lemuriformes</taxon>
        <taxon>Indriidae</taxon>
        <taxon>Propithecus</taxon>
    </lineage>
</organism>
<comment type="function">
    <text evidence="12">Transcription termination factor. Binds to a 28 bp region within the tRNA(Leu(uur)) gene at a position immediately adjacent to and downstream of the 16S rRNA gene; this region comprises a tridecamer sequence critical for directing accurate termination. Binds DNA along the major grove and promotes DNA bending and partial unwinding. Promotes base flipping. Transcription termination activity appears to be polarized with highest specificity for transcripts initiated on the light strand.</text>
</comment>
<evidence type="ECO:0000256" key="6">
    <source>
        <dbReference type="ARBA" id="ARBA00022737"/>
    </source>
</evidence>
<evidence type="ECO:0000256" key="13">
    <source>
        <dbReference type="ARBA" id="ARBA00070694"/>
    </source>
</evidence>
<dbReference type="OMA" id="IVSRYPR"/>
<keyword evidence="6" id="KW-0677">Repeat</keyword>
<dbReference type="PANTHER" id="PTHR15437">
    <property type="entry name" value="TRANSCRIPTION TERMINATION FACTOR, MITOCHONDRIAL"/>
    <property type="match status" value="1"/>
</dbReference>
<dbReference type="InterPro" id="IPR038538">
    <property type="entry name" value="MTERF_sf"/>
</dbReference>
<evidence type="ECO:0000256" key="9">
    <source>
        <dbReference type="ARBA" id="ARBA00023125"/>
    </source>
</evidence>
<dbReference type="AlphaFoldDB" id="A0A2K6ESW6"/>
<dbReference type="GO" id="GO:0003690">
    <property type="term" value="F:double-stranded DNA binding"/>
    <property type="evidence" value="ECO:0007669"/>
    <property type="project" value="Ensembl"/>
</dbReference>
<comment type="similarity">
    <text evidence="2">Belongs to the mTERF family.</text>
</comment>
<protein>
    <recommendedName>
        <fullName evidence="13">Transcription termination factor 1, mitochondrial</fullName>
    </recommendedName>
    <alternativeName>
        <fullName evidence="14">Mitochondrial transcription termination factor 1</fullName>
    </alternativeName>
</protein>
<dbReference type="FunFam" id="1.25.70.10:FF:000003">
    <property type="entry name" value="transcription termination factor 2, mitochondrial"/>
    <property type="match status" value="1"/>
</dbReference>
<evidence type="ECO:0000256" key="5">
    <source>
        <dbReference type="ARBA" id="ARBA00022553"/>
    </source>
</evidence>
<name>A0A2K6ESW6_PROCO</name>
<gene>
    <name evidence="15" type="primary">MTERF1</name>
</gene>
<dbReference type="GO" id="GO:0042645">
    <property type="term" value="C:mitochondrial nucleoid"/>
    <property type="evidence" value="ECO:0007669"/>
    <property type="project" value="Ensembl"/>
</dbReference>
<comment type="subunit">
    <text evidence="3">Monomer.</text>
</comment>
<dbReference type="PANTHER" id="PTHR15437:SF2">
    <property type="entry name" value="TRANSCRIPTION TERMINATION FACTOR 1, MITOCHONDRIAL"/>
    <property type="match status" value="1"/>
</dbReference>
<dbReference type="Proteomes" id="UP000233160">
    <property type="component" value="Unassembled WGS sequence"/>
</dbReference>
<sequence length="396" mass="45250">MPSPSLRQISIPEGLGYLTIMAPRNLWHLRSNFLFGSRRMIQFSAEILFKSVSVRLFGVKCSNANKEPLENEDLLNNLLTMGVDIDMAKKRQPGVFNRMVTNEQDLKMFLLSKGASKEVIASIISRYPRAITRTSESLSKRWDLWRRIMTSDLEIVNILERSPESFFRSDNNLNLENNIKFLYSVGLTRKCLCRLLTNAPRTFSNSLELNKQMVDLLQKVCLSLGHNDPADFVRKIIFKNPFILIQSTKRVKANIEFLQSTFNLNSGELLVLICGPGAEILDLSNDYAKRNYTNIKEKLLSLGCTEEEVQKFVLSYPDAIFLAEKKFNDKIDCLIEEKICISQIIENPRVLDSSISTLKSRIKELVNAGYNLSASNITLLSWSQKRYKAKLKKLSS</sequence>
<reference evidence="15" key="1">
    <citation type="submission" date="2025-08" db="UniProtKB">
        <authorList>
            <consortium name="Ensembl"/>
        </authorList>
    </citation>
    <scope>IDENTIFICATION</scope>
</reference>
<reference evidence="15" key="2">
    <citation type="submission" date="2025-09" db="UniProtKB">
        <authorList>
            <consortium name="Ensembl"/>
        </authorList>
    </citation>
    <scope>IDENTIFICATION</scope>
</reference>
<dbReference type="InterPro" id="IPR003690">
    <property type="entry name" value="MTERF"/>
</dbReference>
<keyword evidence="7" id="KW-0809">Transit peptide</keyword>
<evidence type="ECO:0000256" key="3">
    <source>
        <dbReference type="ARBA" id="ARBA00011245"/>
    </source>
</evidence>
<proteinExistence type="inferred from homology"/>
<dbReference type="GO" id="GO:0032392">
    <property type="term" value="P:DNA geometric change"/>
    <property type="evidence" value="ECO:0007669"/>
    <property type="project" value="Ensembl"/>
</dbReference>
<evidence type="ECO:0000256" key="14">
    <source>
        <dbReference type="ARBA" id="ARBA00077579"/>
    </source>
</evidence>
<evidence type="ECO:0000256" key="4">
    <source>
        <dbReference type="ARBA" id="ARBA00022472"/>
    </source>
</evidence>
<dbReference type="FunFam" id="1.25.70.10:FF:000007">
    <property type="entry name" value="Mitochondrial transcription termination factor 1"/>
    <property type="match status" value="1"/>
</dbReference>
<keyword evidence="16" id="KW-1185">Reference proteome</keyword>
<keyword evidence="11" id="KW-0804">Transcription</keyword>
<evidence type="ECO:0000256" key="8">
    <source>
        <dbReference type="ARBA" id="ARBA00023015"/>
    </source>
</evidence>
<evidence type="ECO:0000256" key="12">
    <source>
        <dbReference type="ARBA" id="ARBA00037520"/>
    </source>
</evidence>
<keyword evidence="4" id="KW-0806">Transcription termination</keyword>
<dbReference type="GeneTree" id="ENSGT00530000063817"/>
<evidence type="ECO:0000256" key="7">
    <source>
        <dbReference type="ARBA" id="ARBA00022946"/>
    </source>
</evidence>
<dbReference type="KEGG" id="pcoq:105820131"/>
<dbReference type="Ensembl" id="ENSPCOT00000015134.1">
    <property type="protein sequence ID" value="ENSPCOP00000004820.1"/>
    <property type="gene ID" value="ENSPCOG00000013179.1"/>
</dbReference>
<keyword evidence="5" id="KW-0597">Phosphoprotein</keyword>
<evidence type="ECO:0000256" key="11">
    <source>
        <dbReference type="ARBA" id="ARBA00023163"/>
    </source>
</evidence>
<dbReference type="CTD" id="7978"/>
<dbReference type="Pfam" id="PF02536">
    <property type="entry name" value="mTERF"/>
    <property type="match status" value="1"/>
</dbReference>
<keyword evidence="10" id="KW-0496">Mitochondrion</keyword>
<dbReference type="SMART" id="SM00733">
    <property type="entry name" value="Mterf"/>
    <property type="match status" value="6"/>
</dbReference>
<dbReference type="OrthoDB" id="637682at2759"/>
<keyword evidence="9" id="KW-0238">DNA-binding</keyword>
<keyword evidence="8" id="KW-0805">Transcription regulation</keyword>
<dbReference type="GeneID" id="105820131"/>
<evidence type="ECO:0000256" key="1">
    <source>
        <dbReference type="ARBA" id="ARBA00004173"/>
    </source>
</evidence>
<comment type="subcellular location">
    <subcellularLocation>
        <location evidence="1">Mitochondrion</location>
    </subcellularLocation>
</comment>
<dbReference type="Gene3D" id="1.25.70.10">
    <property type="entry name" value="Transcription termination factor 3, mitochondrial"/>
    <property type="match status" value="2"/>
</dbReference>
<dbReference type="RefSeq" id="XP_012512012.1">
    <property type="nucleotide sequence ID" value="XM_012656558.1"/>
</dbReference>
<dbReference type="STRING" id="379532.ENSPCOP00000004820"/>
<dbReference type="GO" id="GO:0006393">
    <property type="term" value="P:termination of mitochondrial transcription"/>
    <property type="evidence" value="ECO:0007669"/>
    <property type="project" value="Ensembl"/>
</dbReference>
<evidence type="ECO:0000313" key="15">
    <source>
        <dbReference type="Ensembl" id="ENSPCOP00000004820.1"/>
    </source>
</evidence>